<dbReference type="InterPro" id="IPR005537">
    <property type="entry name" value="RAMP_III_fam"/>
</dbReference>
<sequence length="214" mass="24304">MSTSFLITIKVESPIHLSSGQADVNIDSDVIHDRWGLPYFPARTFRGLLYESALELLEMAELSGASFITKEEIENLFNRGDIENPNLIISNFFIENYAMVSKQWDYLQTKYSQFFNSKSVLESYSSIRYQMKKSYKNGLTQQGSLHNMRVIDAGIVFYGTIEVLDDTASNESLLALLLQNTRVAGLKRNRGFGRITCTIDNQVELVAKRLEGAY</sequence>
<dbReference type="GO" id="GO:0051607">
    <property type="term" value="P:defense response to virus"/>
    <property type="evidence" value="ECO:0007669"/>
    <property type="project" value="UniProtKB-KW"/>
</dbReference>
<dbReference type="CDD" id="cd09726">
    <property type="entry name" value="RAMP_I_III"/>
    <property type="match status" value="1"/>
</dbReference>
<evidence type="ECO:0000313" key="3">
    <source>
        <dbReference type="EMBL" id="SUP43067.1"/>
    </source>
</evidence>
<dbReference type="RefSeq" id="WP_115310235.1">
    <property type="nucleotide sequence ID" value="NZ_UHIO01000001.1"/>
</dbReference>
<reference evidence="3 4" key="1">
    <citation type="submission" date="2018-06" db="EMBL/GenBank/DDBJ databases">
        <authorList>
            <consortium name="Pathogen Informatics"/>
            <person name="Doyle S."/>
        </authorList>
    </citation>
    <scope>NUCLEOTIDE SEQUENCE [LARGE SCALE GENOMIC DNA]</scope>
    <source>
        <strain evidence="3 4">NCTC12020</strain>
    </source>
</reference>
<evidence type="ECO:0000313" key="4">
    <source>
        <dbReference type="Proteomes" id="UP000255367"/>
    </source>
</evidence>
<dbReference type="PANTHER" id="PTHR35579">
    <property type="entry name" value="CRISPR SYSTEM CMS ENDORIBONUCLEASE CSM3"/>
    <property type="match status" value="1"/>
</dbReference>
<proteinExistence type="predicted"/>
<gene>
    <name evidence="3" type="ORF">NCTC12020_01050</name>
</gene>
<evidence type="ECO:0000259" key="2">
    <source>
        <dbReference type="Pfam" id="PF03787"/>
    </source>
</evidence>
<dbReference type="InterPro" id="IPR052216">
    <property type="entry name" value="CRISPR_Csm3_endoribonuclease"/>
</dbReference>
<accession>A0A380NKQ1</accession>
<protein>
    <recommendedName>
        <fullName evidence="2">CRISPR type III-associated protein domain-containing protein</fullName>
    </recommendedName>
</protein>
<keyword evidence="4" id="KW-1185">Reference proteome</keyword>
<evidence type="ECO:0000256" key="1">
    <source>
        <dbReference type="ARBA" id="ARBA00023118"/>
    </source>
</evidence>
<dbReference type="PANTHER" id="PTHR35579:SF3">
    <property type="entry name" value="CRISPR SYSTEM CMS ENDORIBONUCLEASE CSM3"/>
    <property type="match status" value="1"/>
</dbReference>
<dbReference type="Pfam" id="PF03787">
    <property type="entry name" value="RAMPs"/>
    <property type="match status" value="1"/>
</dbReference>
<dbReference type="OrthoDB" id="163151at2"/>
<name>A0A380NKQ1_9FIRM</name>
<dbReference type="Proteomes" id="UP000255367">
    <property type="component" value="Unassembled WGS sequence"/>
</dbReference>
<keyword evidence="1" id="KW-0051">Antiviral defense</keyword>
<dbReference type="EMBL" id="UHIO01000001">
    <property type="protein sequence ID" value="SUP43067.1"/>
    <property type="molecule type" value="Genomic_DNA"/>
</dbReference>
<organism evidence="3 4">
    <name type="scientific">Veillonella criceti</name>
    <dbReference type="NCBI Taxonomy" id="103891"/>
    <lineage>
        <taxon>Bacteria</taxon>
        <taxon>Bacillati</taxon>
        <taxon>Bacillota</taxon>
        <taxon>Negativicutes</taxon>
        <taxon>Veillonellales</taxon>
        <taxon>Veillonellaceae</taxon>
        <taxon>Veillonella</taxon>
    </lineage>
</organism>
<dbReference type="AlphaFoldDB" id="A0A380NKQ1"/>
<feature type="domain" description="CRISPR type III-associated protein" evidence="2">
    <location>
        <begin position="8"/>
        <end position="195"/>
    </location>
</feature>